<accession>A0ABT0H4G9</accession>
<reference evidence="2" key="1">
    <citation type="submission" date="2022-04" db="EMBL/GenBank/DDBJ databases">
        <authorList>
            <person name="Ren T."/>
        </authorList>
    </citation>
    <scope>NUCLEOTIDE SEQUENCE</scope>
    <source>
        <strain evidence="2">F63249</strain>
    </source>
</reference>
<name>A0ABT0H4G9_9FLAO</name>
<feature type="transmembrane region" description="Helical" evidence="1">
    <location>
        <begin position="61"/>
        <end position="80"/>
    </location>
</feature>
<evidence type="ECO:0000313" key="3">
    <source>
        <dbReference type="Proteomes" id="UP001203687"/>
    </source>
</evidence>
<feature type="transmembrane region" description="Helical" evidence="1">
    <location>
        <begin position="136"/>
        <end position="153"/>
    </location>
</feature>
<keyword evidence="1" id="KW-1133">Transmembrane helix</keyword>
<feature type="transmembrane region" description="Helical" evidence="1">
    <location>
        <begin position="12"/>
        <end position="29"/>
    </location>
</feature>
<feature type="transmembrane region" description="Helical" evidence="1">
    <location>
        <begin position="191"/>
        <end position="212"/>
    </location>
</feature>
<comment type="caution">
    <text evidence="2">The sequence shown here is derived from an EMBL/GenBank/DDBJ whole genome shotgun (WGS) entry which is preliminary data.</text>
</comment>
<dbReference type="EMBL" id="JALPQF010000001">
    <property type="protein sequence ID" value="MCK8479270.1"/>
    <property type="molecule type" value="Genomic_DNA"/>
</dbReference>
<dbReference type="Pfam" id="PF14093">
    <property type="entry name" value="DUF4271"/>
    <property type="match status" value="1"/>
</dbReference>
<feature type="transmembrane region" description="Helical" evidence="1">
    <location>
        <begin position="92"/>
        <end position="110"/>
    </location>
</feature>
<keyword evidence="1" id="KW-0472">Membrane</keyword>
<sequence length="217" mass="25147">MLRDVTSNDWFTIFLVLGLLCITISKYVFAHRFKDFLAVIGNSKYLKIYARDQKFIDGFDALLFFNGIISVSIFALISYSTLVNPSEFNLNLFFKLLFGVGVLFLIKVLLERLIGSIFDIDDLIDSYLFQKTTFKNYTGFLLFPINCILIYSLNPSKTIIYVIFGLIIMINLIGFISSFKNHQKLLLNNIFYFILYLCALEIGPYLILYKLIKDFNT</sequence>
<feature type="transmembrane region" description="Helical" evidence="1">
    <location>
        <begin position="159"/>
        <end position="179"/>
    </location>
</feature>
<dbReference type="Proteomes" id="UP001203687">
    <property type="component" value="Unassembled WGS sequence"/>
</dbReference>
<protein>
    <submittedName>
        <fullName evidence="2">DUF4271 domain-containing protein</fullName>
    </submittedName>
</protein>
<dbReference type="RefSeq" id="WP_204344185.1">
    <property type="nucleotide sequence ID" value="NZ_JACNMJ010000001.1"/>
</dbReference>
<organism evidence="2 3">
    <name type="scientific">Psychroserpens algicola</name>
    <dbReference type="NCBI Taxonomy" id="1719034"/>
    <lineage>
        <taxon>Bacteria</taxon>
        <taxon>Pseudomonadati</taxon>
        <taxon>Bacteroidota</taxon>
        <taxon>Flavobacteriia</taxon>
        <taxon>Flavobacteriales</taxon>
        <taxon>Flavobacteriaceae</taxon>
        <taxon>Psychroserpens</taxon>
    </lineage>
</organism>
<evidence type="ECO:0000256" key="1">
    <source>
        <dbReference type="SAM" id="Phobius"/>
    </source>
</evidence>
<keyword evidence="3" id="KW-1185">Reference proteome</keyword>
<evidence type="ECO:0000313" key="2">
    <source>
        <dbReference type="EMBL" id="MCK8479270.1"/>
    </source>
</evidence>
<keyword evidence="1" id="KW-0812">Transmembrane</keyword>
<dbReference type="InterPro" id="IPR025367">
    <property type="entry name" value="DUF4271"/>
</dbReference>
<proteinExistence type="predicted"/>
<gene>
    <name evidence="2" type="ORF">MUY34_01485</name>
</gene>